<accession>A0AAV3TC15</accession>
<keyword evidence="2" id="KW-1185">Reference proteome</keyword>
<organism evidence="1 2">
    <name type="scientific">Natronoarchaeum mannanilyticum</name>
    <dbReference type="NCBI Taxonomy" id="926360"/>
    <lineage>
        <taxon>Archaea</taxon>
        <taxon>Methanobacteriati</taxon>
        <taxon>Methanobacteriota</taxon>
        <taxon>Stenosarchaea group</taxon>
        <taxon>Halobacteria</taxon>
        <taxon>Halobacteriales</taxon>
        <taxon>Natronoarchaeaceae</taxon>
    </lineage>
</organism>
<comment type="caution">
    <text evidence="1">The sequence shown here is derived from an EMBL/GenBank/DDBJ whole genome shotgun (WGS) entry which is preliminary data.</text>
</comment>
<name>A0AAV3TC15_9EURY</name>
<gene>
    <name evidence="1" type="ORF">GCM10009020_28890</name>
</gene>
<dbReference type="EMBL" id="BAAADV010000007">
    <property type="protein sequence ID" value="GAA0678747.1"/>
    <property type="molecule type" value="Genomic_DNA"/>
</dbReference>
<reference evidence="1 2" key="1">
    <citation type="journal article" date="2019" name="Int. J. Syst. Evol. Microbiol.">
        <title>The Global Catalogue of Microorganisms (GCM) 10K type strain sequencing project: providing services to taxonomists for standard genome sequencing and annotation.</title>
        <authorList>
            <consortium name="The Broad Institute Genomics Platform"/>
            <consortium name="The Broad Institute Genome Sequencing Center for Infectious Disease"/>
            <person name="Wu L."/>
            <person name="Ma J."/>
        </authorList>
    </citation>
    <scope>NUCLEOTIDE SEQUENCE [LARGE SCALE GENOMIC DNA]</scope>
    <source>
        <strain evidence="1 2">JCM 16328</strain>
    </source>
</reference>
<evidence type="ECO:0000313" key="1">
    <source>
        <dbReference type="EMBL" id="GAA0678747.1"/>
    </source>
</evidence>
<dbReference type="Proteomes" id="UP001500420">
    <property type="component" value="Unassembled WGS sequence"/>
</dbReference>
<evidence type="ECO:0000313" key="2">
    <source>
        <dbReference type="Proteomes" id="UP001500420"/>
    </source>
</evidence>
<protein>
    <submittedName>
        <fullName evidence="1">Uncharacterized protein</fullName>
    </submittedName>
</protein>
<sequence length="114" mass="12946">MSDGSAEYEGVFRDANAWHVDALPEFWYNTVKEFVSGKHAGIPQFEHPVRVSVTIETEEFDENRIRECEAVGGTVSEHRCEECETCLVRKRTVEGGVLFYECPGCGWVTTEVLR</sequence>
<dbReference type="RefSeq" id="WP_343774763.1">
    <property type="nucleotide sequence ID" value="NZ_BAAADV010000007.1"/>
</dbReference>
<dbReference type="AlphaFoldDB" id="A0AAV3TC15"/>
<proteinExistence type="predicted"/>